<dbReference type="SUPFAM" id="SSF56935">
    <property type="entry name" value="Porins"/>
    <property type="match status" value="1"/>
</dbReference>
<keyword evidence="6 13" id="KW-0812">Transmembrane</keyword>
<evidence type="ECO:0000256" key="5">
    <source>
        <dbReference type="ARBA" id="ARBA00022496"/>
    </source>
</evidence>
<keyword evidence="12 13" id="KW-0998">Cell outer membrane</keyword>
<feature type="signal peptide" evidence="16">
    <location>
        <begin position="1"/>
        <end position="41"/>
    </location>
</feature>
<dbReference type="Proteomes" id="UP000028782">
    <property type="component" value="Chromosome"/>
</dbReference>
<dbReference type="InterPro" id="IPR011276">
    <property type="entry name" value="TonB_haem/Hb_rcpt"/>
</dbReference>
<dbReference type="SMART" id="SM00965">
    <property type="entry name" value="STN"/>
    <property type="match status" value="1"/>
</dbReference>
<dbReference type="Gene3D" id="2.170.130.10">
    <property type="entry name" value="TonB-dependent receptor, plug domain"/>
    <property type="match status" value="1"/>
</dbReference>
<dbReference type="Gene3D" id="3.55.50.30">
    <property type="match status" value="1"/>
</dbReference>
<evidence type="ECO:0000256" key="3">
    <source>
        <dbReference type="ARBA" id="ARBA00022448"/>
    </source>
</evidence>
<dbReference type="HOGENOM" id="CLU_008287_19_1_4"/>
<evidence type="ECO:0000256" key="11">
    <source>
        <dbReference type="ARBA" id="ARBA00023170"/>
    </source>
</evidence>
<dbReference type="InterPro" id="IPR011662">
    <property type="entry name" value="Secretin/TonB_short_N"/>
</dbReference>
<dbReference type="CDD" id="cd01347">
    <property type="entry name" value="ligand_gated_channel"/>
    <property type="match status" value="1"/>
</dbReference>
<evidence type="ECO:0000256" key="1">
    <source>
        <dbReference type="ARBA" id="ARBA00004571"/>
    </source>
</evidence>
<keyword evidence="11 18" id="KW-0675">Receptor</keyword>
<keyword evidence="10 13" id="KW-0472">Membrane</keyword>
<evidence type="ECO:0000256" key="4">
    <source>
        <dbReference type="ARBA" id="ARBA00022452"/>
    </source>
</evidence>
<keyword evidence="4 13" id="KW-1134">Transmembrane beta strand</keyword>
<organism evidence="18 19">
    <name type="scientific">Comamonas testosteroni TK102</name>
    <dbReference type="NCBI Taxonomy" id="1392005"/>
    <lineage>
        <taxon>Bacteria</taxon>
        <taxon>Pseudomonadati</taxon>
        <taxon>Pseudomonadota</taxon>
        <taxon>Betaproteobacteria</taxon>
        <taxon>Burkholderiales</taxon>
        <taxon>Comamonadaceae</taxon>
        <taxon>Comamonas</taxon>
    </lineage>
</organism>
<accession>A0A076PQZ7</accession>
<name>A0A076PQZ7_COMTE</name>
<dbReference type="InterPro" id="IPR036942">
    <property type="entry name" value="Beta-barrel_TonB_sf"/>
</dbReference>
<dbReference type="KEGG" id="ctes:O987_09775"/>
<keyword evidence="8" id="KW-0408">Iron</keyword>
<dbReference type="PANTHER" id="PTHR30069:SF41">
    <property type="entry name" value="HEME_HEMOPEXIN UTILIZATION PROTEIN C"/>
    <property type="match status" value="1"/>
</dbReference>
<evidence type="ECO:0000259" key="17">
    <source>
        <dbReference type="SMART" id="SM00965"/>
    </source>
</evidence>
<evidence type="ECO:0000256" key="10">
    <source>
        <dbReference type="ARBA" id="ARBA00023136"/>
    </source>
</evidence>
<evidence type="ECO:0000313" key="18">
    <source>
        <dbReference type="EMBL" id="AIJ46080.1"/>
    </source>
</evidence>
<keyword evidence="5" id="KW-0410">Iron transport</keyword>
<dbReference type="GO" id="GO:0009279">
    <property type="term" value="C:cell outer membrane"/>
    <property type="evidence" value="ECO:0007669"/>
    <property type="project" value="UniProtKB-SubCell"/>
</dbReference>
<evidence type="ECO:0000256" key="16">
    <source>
        <dbReference type="SAM" id="SignalP"/>
    </source>
</evidence>
<keyword evidence="3 13" id="KW-0813">Transport</keyword>
<evidence type="ECO:0000256" key="2">
    <source>
        <dbReference type="ARBA" id="ARBA00009810"/>
    </source>
</evidence>
<keyword evidence="7 16" id="KW-0732">Signal</keyword>
<dbReference type="InterPro" id="IPR037066">
    <property type="entry name" value="Plug_dom_sf"/>
</dbReference>
<dbReference type="Pfam" id="PF07715">
    <property type="entry name" value="Plug"/>
    <property type="match status" value="1"/>
</dbReference>
<evidence type="ECO:0000313" key="19">
    <source>
        <dbReference type="Proteomes" id="UP000028782"/>
    </source>
</evidence>
<comment type="similarity">
    <text evidence="2 13 15">Belongs to the TonB-dependent receptor family.</text>
</comment>
<dbReference type="InterPro" id="IPR000531">
    <property type="entry name" value="Beta-barrel_TonB"/>
</dbReference>
<feature type="short sequence motif" description="TonB C-terminal box" evidence="14">
    <location>
        <begin position="851"/>
        <end position="868"/>
    </location>
</feature>
<dbReference type="InterPro" id="IPR039426">
    <property type="entry name" value="TonB-dep_rcpt-like"/>
</dbReference>
<reference evidence="18 19" key="1">
    <citation type="journal article" date="2014" name="Genome Announc.">
        <title>Complete Genome Sequence of Polychlorinated Biphenyl Degrader Comamonas testosteroni TK102 (NBRC 109938).</title>
        <authorList>
            <person name="Fukuda K."/>
            <person name="Hosoyama A."/>
            <person name="Tsuchikane K."/>
            <person name="Ohji S."/>
            <person name="Yamazoe A."/>
            <person name="Fujita N."/>
            <person name="Shintani M."/>
            <person name="Kimbara K."/>
        </authorList>
    </citation>
    <scope>NUCLEOTIDE SEQUENCE [LARGE SCALE GENOMIC DNA]</scope>
    <source>
        <strain evidence="18">TK102</strain>
    </source>
</reference>
<evidence type="ECO:0000256" key="14">
    <source>
        <dbReference type="PROSITE-ProRule" id="PRU10144"/>
    </source>
</evidence>
<dbReference type="EMBL" id="CP006704">
    <property type="protein sequence ID" value="AIJ46080.1"/>
    <property type="molecule type" value="Genomic_DNA"/>
</dbReference>
<gene>
    <name evidence="18" type="ORF">O987_09775</name>
</gene>
<dbReference type="InterPro" id="IPR010917">
    <property type="entry name" value="TonB_rcpt_CS"/>
</dbReference>
<dbReference type="GO" id="GO:0015232">
    <property type="term" value="F:heme transmembrane transporter activity"/>
    <property type="evidence" value="ECO:0007669"/>
    <property type="project" value="InterPro"/>
</dbReference>
<dbReference type="RefSeq" id="WP_043376296.1">
    <property type="nucleotide sequence ID" value="NZ_CP006704.1"/>
</dbReference>
<dbReference type="NCBIfam" id="TIGR01786">
    <property type="entry name" value="TonB-hemlactrns"/>
    <property type="match status" value="1"/>
</dbReference>
<proteinExistence type="inferred from homology"/>
<dbReference type="GO" id="GO:0044718">
    <property type="term" value="P:siderophore transmembrane transport"/>
    <property type="evidence" value="ECO:0007669"/>
    <property type="project" value="TreeGrafter"/>
</dbReference>
<dbReference type="AlphaFoldDB" id="A0A076PQZ7"/>
<dbReference type="InterPro" id="IPR012910">
    <property type="entry name" value="Plug_dom"/>
</dbReference>
<dbReference type="Gene3D" id="2.40.170.20">
    <property type="entry name" value="TonB-dependent receptor, beta-barrel domain"/>
    <property type="match status" value="1"/>
</dbReference>
<keyword evidence="5" id="KW-0406">Ion transport</keyword>
<dbReference type="Pfam" id="PF00593">
    <property type="entry name" value="TonB_dep_Rec_b-barrel"/>
    <property type="match status" value="1"/>
</dbReference>
<evidence type="ECO:0000256" key="6">
    <source>
        <dbReference type="ARBA" id="ARBA00022692"/>
    </source>
</evidence>
<evidence type="ECO:0000256" key="7">
    <source>
        <dbReference type="ARBA" id="ARBA00022729"/>
    </source>
</evidence>
<comment type="subcellular location">
    <subcellularLocation>
        <location evidence="1 13">Cell outer membrane</location>
        <topology evidence="1 13">Multi-pass membrane protein</topology>
    </subcellularLocation>
</comment>
<evidence type="ECO:0000256" key="9">
    <source>
        <dbReference type="ARBA" id="ARBA00023077"/>
    </source>
</evidence>
<protein>
    <submittedName>
        <fullName evidence="18">TonB-denpendent receptor</fullName>
    </submittedName>
</protein>
<dbReference type="PANTHER" id="PTHR30069">
    <property type="entry name" value="TONB-DEPENDENT OUTER MEMBRANE RECEPTOR"/>
    <property type="match status" value="1"/>
</dbReference>
<dbReference type="InterPro" id="IPR010949">
    <property type="entry name" value="TonB_Hb/transfer/lactofer_rcpt"/>
</dbReference>
<sequence>MLPRRLPRMRASAPRHPAALALTAAAVSLAWGTLAPVAAHAQIASQASNQALRSYSIPAAPVEAVLNQLAREAQVMIAFEPGLVQGKQSRGFKGMATVQAALDSLLEDHPLQAQSEGPGAWRVLPAAARSPKAAQGARAGVQERNLGEVLVVAKKDARQQVFETAASVAVVTREEIDRLPPRNTADVLAEVPGVYTSQSRRDPGVSVNIRGMQDFGRVNVMIDGTRQNYQQSGHGSNGSVYLDPEMLGGVDISKGPTSTVGGAGMIAGVVNFRTLEADDLIKDGSTRGARLNLSSGNNGYHFAGSAALGLKPREDLDLVMLVSRKKVGEFEKGRRGSMTDDVDGQVHGVSQLTSQDQTSVLLKSTWRFAPEQQLKFSYIGMDAKFGEKPQSASGGGILNHVRTDTLLANYAWNPSASALVDLKSSLYYTRTRNQAHRYAGGTLDPYAYDLQYQTSTVGGTLENTSRLQWGARDAALLKTGAEFFHDWTDPQAQALSVGADAGTTALYAGSTPKGKRTVASLFGELNWMHSDWLELTGGLRYDWYGMQGDGRMRVGSLINPPGVRPPSTALYTRFKADRNDGAFAPRLALAVKPVEPIQLFASVGRGMRPPALTEALMWGQHTGSLFPYYPNPDLRAERSRNWEVGANGMFDDVLSKGDKLRVKAAWFNNKVNDYVTLARIMSPIDTAGGGLLGPYAYVNLQDPFRSKGLELQGDYDNGRVFGSLNYTHMLVNTGKGGYDSFPLGSLTGYPNNNLGQSGDANIWYVLPPRKTASLSAGVRLLDKKLTLGGRMRFQSPSTNSSVWTTQGERYNQKSWRLFDLWASYEITPNATLRVSINNLRDLNYSEMQGGSYFIGPGRTAIATLSIQF</sequence>
<evidence type="ECO:0000256" key="13">
    <source>
        <dbReference type="PROSITE-ProRule" id="PRU01360"/>
    </source>
</evidence>
<evidence type="ECO:0000256" key="8">
    <source>
        <dbReference type="ARBA" id="ARBA00023004"/>
    </source>
</evidence>
<feature type="chain" id="PRO_5001715954" evidence="16">
    <location>
        <begin position="42"/>
        <end position="868"/>
    </location>
</feature>
<evidence type="ECO:0000256" key="15">
    <source>
        <dbReference type="RuleBase" id="RU003357"/>
    </source>
</evidence>
<feature type="domain" description="Secretin/TonB short N-terminal" evidence="17">
    <location>
        <begin position="75"/>
        <end position="126"/>
    </location>
</feature>
<keyword evidence="9 15" id="KW-0798">TonB box</keyword>
<dbReference type="PROSITE" id="PS01156">
    <property type="entry name" value="TONB_DEPENDENT_REC_2"/>
    <property type="match status" value="1"/>
</dbReference>
<evidence type="ECO:0000256" key="12">
    <source>
        <dbReference type="ARBA" id="ARBA00023237"/>
    </source>
</evidence>
<dbReference type="NCBIfam" id="TIGR01785">
    <property type="entry name" value="TonB-hemin"/>
    <property type="match status" value="1"/>
</dbReference>
<dbReference type="GO" id="GO:0015344">
    <property type="term" value="F:siderophore uptake transmembrane transporter activity"/>
    <property type="evidence" value="ECO:0007669"/>
    <property type="project" value="TreeGrafter"/>
</dbReference>
<dbReference type="PROSITE" id="PS52016">
    <property type="entry name" value="TONB_DEPENDENT_REC_3"/>
    <property type="match status" value="1"/>
</dbReference>